<dbReference type="EMBL" id="LT629774">
    <property type="protein sequence ID" value="SDS74722.1"/>
    <property type="molecule type" value="Genomic_DNA"/>
</dbReference>
<gene>
    <name evidence="1" type="ORF">SAMN04489797_2321</name>
</gene>
<evidence type="ECO:0000313" key="1">
    <source>
        <dbReference type="EMBL" id="SDS74722.1"/>
    </source>
</evidence>
<evidence type="ECO:0000313" key="2">
    <source>
        <dbReference type="Proteomes" id="UP000198963"/>
    </source>
</evidence>
<accession>A0A1H1UQB3</accession>
<sequence length="753" mass="83591">MKIKLKYLFVYLLFALFYFTSCQEEITDIENPNDQETIISNSNLAILLSRTTANFGAADDILDGASCFSVELPVTVEVSDITMIIETPSDLQQLENLYNESSMDDDFLDFIFPITIVFSDYSQIVIENEDELQDFVSDCETEDADAIACVDIVYPISFSVFNADFNLIDTIVIESDEALHGFLDNLEDDENVVVVSLNFPVNLQYSNGDSIEVNSNEELADAIELAGDDCSIDDCSEASLVSSLEACPWEITTYSSLPEFIGMDLVFYSDNTFAFYQDGNTYNFVSYWSLITTENGLYLNLETDFEDFNGEWHVVECANAILQLTKEGQTMVINQECEDDLGCSLTDISSILQECPWDFSNGSGNFETNQMIFNANGDVQISEGMAASAIGGSWDLSVTDAGVWLTFAELTAFQESLHGDWLIVECDTDRIVLHKDDQTLVLEQNCNTDLFSCFENTQLIACGIDGFATFNLTEANTECGPDLAIYGIYYYESESDLQSNINRIYTPESYSNMYNPTVIYAAIINIYDEAIVHMFTIDLIVENCNYFACFESVDAVLELCDEGTDGLYEFDLSIAFADCTPTADLVTYHETLADADSGSNIIVNPASYSVADVSSTIYARVEIENQVDIFPIQLNVMTCNAGNCSEADVDGILIACEWNITSYNGSDNLSHYNFHFEYNSGIVVIYTDSITIDATWSTSQTSDGVIIDFSNVTGPNIQAVNGSWLVVECTANQLILHNVNDSSLEIVLDNNCE</sequence>
<proteinExistence type="predicted"/>
<keyword evidence="2" id="KW-1185">Reference proteome</keyword>
<dbReference type="RefSeq" id="WP_157724084.1">
    <property type="nucleotide sequence ID" value="NZ_JBLXAG010000004.1"/>
</dbReference>
<reference evidence="1 2" key="1">
    <citation type="submission" date="2016-10" db="EMBL/GenBank/DDBJ databases">
        <authorList>
            <person name="Varghese N."/>
            <person name="Submissions S."/>
        </authorList>
    </citation>
    <scope>NUCLEOTIDE SEQUENCE [LARGE SCALE GENOMIC DNA]</scope>
    <source>
        <strain evidence="1 2">RHA_55</strain>
    </source>
</reference>
<dbReference type="AlphaFoldDB" id="A0A1H1UQB3"/>
<dbReference type="STRING" id="1249933.SAMN04489797_2321"/>
<dbReference type="Proteomes" id="UP000198963">
    <property type="component" value="Chromosome I"/>
</dbReference>
<organism evidence="1 2">
    <name type="scientific">Winogradskyella sediminis</name>
    <dbReference type="NCBI Taxonomy" id="1382466"/>
    <lineage>
        <taxon>Bacteria</taxon>
        <taxon>Pseudomonadati</taxon>
        <taxon>Bacteroidota</taxon>
        <taxon>Flavobacteriia</taxon>
        <taxon>Flavobacteriales</taxon>
        <taxon>Flavobacteriaceae</taxon>
        <taxon>Winogradskyella</taxon>
    </lineage>
</organism>
<protein>
    <submittedName>
        <fullName evidence="1">Uncharacterized protein</fullName>
    </submittedName>
</protein>
<name>A0A1H1UQB3_9FLAO</name>